<feature type="compositionally biased region" description="Low complexity" evidence="1">
    <location>
        <begin position="149"/>
        <end position="160"/>
    </location>
</feature>
<feature type="region of interest" description="Disordered" evidence="1">
    <location>
        <begin position="131"/>
        <end position="181"/>
    </location>
</feature>
<reference evidence="3" key="1">
    <citation type="submission" date="2013-08" db="EMBL/GenBank/DDBJ databases">
        <authorList>
            <person name="Mendez C."/>
            <person name="Richter M."/>
            <person name="Ferrer M."/>
            <person name="Sanchez J."/>
        </authorList>
    </citation>
    <scope>NUCLEOTIDE SEQUENCE</scope>
</reference>
<proteinExistence type="predicted"/>
<reference evidence="3" key="2">
    <citation type="journal article" date="2014" name="ISME J.">
        <title>Microbial stratification in low pH oxic and suboxic macroscopic growths along an acid mine drainage.</title>
        <authorList>
            <person name="Mendez-Garcia C."/>
            <person name="Mesa V."/>
            <person name="Sprenger R.R."/>
            <person name="Richter M."/>
            <person name="Diez M.S."/>
            <person name="Solano J."/>
            <person name="Bargiela R."/>
            <person name="Golyshina O.V."/>
            <person name="Manteca A."/>
            <person name="Ramos J.L."/>
            <person name="Gallego J.R."/>
            <person name="Llorente I."/>
            <person name="Martins Dos Santos V.A."/>
            <person name="Jensen O.N."/>
            <person name="Pelaez A.I."/>
            <person name="Sanchez J."/>
            <person name="Ferrer M."/>
        </authorList>
    </citation>
    <scope>NUCLEOTIDE SEQUENCE</scope>
</reference>
<organism evidence="3">
    <name type="scientific">mine drainage metagenome</name>
    <dbReference type="NCBI Taxonomy" id="410659"/>
    <lineage>
        <taxon>unclassified sequences</taxon>
        <taxon>metagenomes</taxon>
        <taxon>ecological metagenomes</taxon>
    </lineage>
</organism>
<evidence type="ECO:0000259" key="2">
    <source>
        <dbReference type="Pfam" id="PF12696"/>
    </source>
</evidence>
<feature type="domain" description="TraD/TraG TraM recognition site" evidence="2">
    <location>
        <begin position="27"/>
        <end position="67"/>
    </location>
</feature>
<dbReference type="InterPro" id="IPR027417">
    <property type="entry name" value="P-loop_NTPase"/>
</dbReference>
<feature type="non-terminal residue" evidence="3">
    <location>
        <position position="200"/>
    </location>
</feature>
<name>T1AR09_9ZZZZ</name>
<evidence type="ECO:0000256" key="1">
    <source>
        <dbReference type="SAM" id="MobiDB-lite"/>
    </source>
</evidence>
<comment type="caution">
    <text evidence="3">The sequence shown here is derived from an EMBL/GenBank/DDBJ whole genome shotgun (WGS) entry which is preliminary data.</text>
</comment>
<dbReference type="Pfam" id="PF12696">
    <property type="entry name" value="TraG-D_C"/>
    <property type="match status" value="1"/>
</dbReference>
<evidence type="ECO:0000313" key="3">
    <source>
        <dbReference type="EMBL" id="EQD59792.1"/>
    </source>
</evidence>
<gene>
    <name evidence="3" type="ORF">B1B_08046</name>
</gene>
<protein>
    <recommendedName>
        <fullName evidence="2">TraD/TraG TraM recognition site domain-containing protein</fullName>
    </recommendedName>
</protein>
<accession>T1AR09</accession>
<dbReference type="InterPro" id="IPR032689">
    <property type="entry name" value="TraG-D_C"/>
</dbReference>
<dbReference type="Gene3D" id="3.40.50.300">
    <property type="entry name" value="P-loop containing nucleotide triphosphate hydrolases"/>
    <property type="match status" value="1"/>
</dbReference>
<dbReference type="EMBL" id="AUZY01005199">
    <property type="protein sequence ID" value="EQD59792.1"/>
    <property type="molecule type" value="Genomic_DNA"/>
</dbReference>
<dbReference type="SUPFAM" id="SSF52540">
    <property type="entry name" value="P-loop containing nucleoside triphosphate hydrolases"/>
    <property type="match status" value="1"/>
</dbReference>
<sequence>MARRLLAVYLGLVWSELLARPVAPKTVVMLDEAQWFAHDSLSEMLRLGRKRNVHVVLATQSIASFRHASVEEAVRTNVADFVVFRGSPREARDLQETIPAVRAEALLALPRGHAALLLGKGEQVHWIRTARRPGGADARGPAPPGSDGGDAAAPAAPSAAWRGPTSAPPPTAEPVEPVEAGGIDRVVETLLERLGRAGGV</sequence>
<dbReference type="AlphaFoldDB" id="T1AR09"/>